<dbReference type="Proteomes" id="UP000198518">
    <property type="component" value="Unassembled WGS sequence"/>
</dbReference>
<keyword evidence="3" id="KW-1185">Reference proteome</keyword>
<accession>A0A1I0MIU5</accession>
<feature type="transmembrane region" description="Helical" evidence="1">
    <location>
        <begin position="86"/>
        <end position="103"/>
    </location>
</feature>
<gene>
    <name evidence="2" type="ORF">SAMN04487945_0104</name>
</gene>
<keyword evidence="1" id="KW-0812">Transmembrane</keyword>
<sequence>MPSLVKSVSPIRVAFGVGITVLLVVLVGSNYVQSQPVVLIATVLLGLIVAAQGLQPFGETVGYMLLLSGGFACWGLTALISEELTVTSAGFVAAGCIGLLYYLSRAIQQGVWTPRSH</sequence>
<proteinExistence type="predicted"/>
<feature type="transmembrane region" description="Helical" evidence="1">
    <location>
        <begin position="37"/>
        <end position="54"/>
    </location>
</feature>
<feature type="transmembrane region" description="Helical" evidence="1">
    <location>
        <begin position="12"/>
        <end position="31"/>
    </location>
</feature>
<evidence type="ECO:0000256" key="1">
    <source>
        <dbReference type="SAM" id="Phobius"/>
    </source>
</evidence>
<dbReference type="AlphaFoldDB" id="A0A1I0MIU5"/>
<reference evidence="2 3" key="1">
    <citation type="submission" date="2016-10" db="EMBL/GenBank/DDBJ databases">
        <authorList>
            <person name="de Groot N.N."/>
        </authorList>
    </citation>
    <scope>NUCLEOTIDE SEQUENCE [LARGE SCALE GENOMIC DNA]</scope>
    <source>
        <strain evidence="2 3">CGMCC 1.5337</strain>
    </source>
</reference>
<evidence type="ECO:0000313" key="3">
    <source>
        <dbReference type="Proteomes" id="UP000198518"/>
    </source>
</evidence>
<protein>
    <recommendedName>
        <fullName evidence="4">SPW repeat-containing protein</fullName>
    </recommendedName>
</protein>
<dbReference type="EMBL" id="FOJA01000001">
    <property type="protein sequence ID" value="SEV88219.1"/>
    <property type="molecule type" value="Genomic_DNA"/>
</dbReference>
<dbReference type="OrthoDB" id="275308at2157"/>
<organism evidence="2 3">
    <name type="scientific">Halobacterium jilantaiense</name>
    <dbReference type="NCBI Taxonomy" id="355548"/>
    <lineage>
        <taxon>Archaea</taxon>
        <taxon>Methanobacteriati</taxon>
        <taxon>Methanobacteriota</taxon>
        <taxon>Stenosarchaea group</taxon>
        <taxon>Halobacteria</taxon>
        <taxon>Halobacteriales</taxon>
        <taxon>Halobacteriaceae</taxon>
        <taxon>Halobacterium</taxon>
    </lineage>
</organism>
<keyword evidence="1" id="KW-1133">Transmembrane helix</keyword>
<evidence type="ECO:0000313" key="2">
    <source>
        <dbReference type="EMBL" id="SEV88219.1"/>
    </source>
</evidence>
<dbReference type="RefSeq" id="WP_089667197.1">
    <property type="nucleotide sequence ID" value="NZ_FOJA01000001.1"/>
</dbReference>
<feature type="transmembrane region" description="Helical" evidence="1">
    <location>
        <begin position="61"/>
        <end position="80"/>
    </location>
</feature>
<keyword evidence="1" id="KW-0472">Membrane</keyword>
<name>A0A1I0MIU5_9EURY</name>
<evidence type="ECO:0008006" key="4">
    <source>
        <dbReference type="Google" id="ProtNLM"/>
    </source>
</evidence>